<dbReference type="EMBL" id="CM037154">
    <property type="protein sequence ID" value="KAH7861455.1"/>
    <property type="molecule type" value="Genomic_DNA"/>
</dbReference>
<name>A0ACB7Z6P5_9ERIC</name>
<organism evidence="1 2">
    <name type="scientific">Vaccinium darrowii</name>
    <dbReference type="NCBI Taxonomy" id="229202"/>
    <lineage>
        <taxon>Eukaryota</taxon>
        <taxon>Viridiplantae</taxon>
        <taxon>Streptophyta</taxon>
        <taxon>Embryophyta</taxon>
        <taxon>Tracheophyta</taxon>
        <taxon>Spermatophyta</taxon>
        <taxon>Magnoliopsida</taxon>
        <taxon>eudicotyledons</taxon>
        <taxon>Gunneridae</taxon>
        <taxon>Pentapetalae</taxon>
        <taxon>asterids</taxon>
        <taxon>Ericales</taxon>
        <taxon>Ericaceae</taxon>
        <taxon>Vaccinioideae</taxon>
        <taxon>Vaccinieae</taxon>
        <taxon>Vaccinium</taxon>
    </lineage>
</organism>
<dbReference type="Proteomes" id="UP000828048">
    <property type="component" value="Chromosome 4"/>
</dbReference>
<protein>
    <submittedName>
        <fullName evidence="1">Uncharacterized protein</fullName>
    </submittedName>
</protein>
<gene>
    <name evidence="1" type="ORF">Vadar_026379</name>
</gene>
<reference evidence="1 2" key="1">
    <citation type="journal article" date="2021" name="Hortic Res">
        <title>High-quality reference genome and annotation aids understanding of berry development for evergreen blueberry (Vaccinium darrowii).</title>
        <authorList>
            <person name="Yu J."/>
            <person name="Hulse-Kemp A.M."/>
            <person name="Babiker E."/>
            <person name="Staton M."/>
        </authorList>
    </citation>
    <scope>NUCLEOTIDE SEQUENCE [LARGE SCALE GENOMIC DNA]</scope>
    <source>
        <strain evidence="2">cv. NJ 8807/NJ 8810</strain>
        <tissue evidence="1">Young leaf</tissue>
    </source>
</reference>
<evidence type="ECO:0000313" key="1">
    <source>
        <dbReference type="EMBL" id="KAH7861455.1"/>
    </source>
</evidence>
<comment type="caution">
    <text evidence="1">The sequence shown here is derived from an EMBL/GenBank/DDBJ whole genome shotgun (WGS) entry which is preliminary data.</text>
</comment>
<sequence length="613" mass="69325">MDRRSWLWRRKSSEKSPGGGETESSGSLSSHSEKFFDDQVCSNHNTQSPEVTSKATPSYEELNDSVKTLTEKLSAALLNIRAKEDLVKQHAKVAEEAVVGWEKAESEVVVLKQQVEVATKTNSAHEDRILHLNGALKECVRQLRLAREEHDQKLNDVIAKKTHEWESTKSEQESQAFTSKLMAVEKKLEAAEKENSVLKLELLSRDEELEMMIIERDLSTQAAEMASKQHLESIKKVARLEAECRRLKAVARKASNDNKSVTASSIYVESFTDSQSDSGERLLLLESDNHKTDGSEPNECMKALGRNPMVPSVDINLMEDFLEMERIAALPRIESGPLSYQPHEGESPLKADLEAMIYRTAELEEKLEKVEMEKTELEMELGECRDQFKKSNDRRIEVEAKMVELGTQLSRERDARLASEAKIEATSARRESAESQLVETEAEMKTLLAKIGYLEEEVEKKRALEAKMVELRTQLSWERDARLASEAKIEAISARREWAESQLVETEAEMKTLLAKIGYLEEDVEKERALSGEAVVKCRKMEDEILRMKREVEIWNSARLNGDLKLKQEKELSVAAGKLSECQKTIASLGKQLKSLATLEDFQIDSDQNIGAP</sequence>
<evidence type="ECO:0000313" key="2">
    <source>
        <dbReference type="Proteomes" id="UP000828048"/>
    </source>
</evidence>
<keyword evidence="2" id="KW-1185">Reference proteome</keyword>
<accession>A0ACB7Z6P5</accession>
<proteinExistence type="predicted"/>